<proteinExistence type="predicted"/>
<protein>
    <submittedName>
        <fullName evidence="1">AAEL009425-PA</fullName>
    </submittedName>
</protein>
<evidence type="ECO:0000313" key="1">
    <source>
        <dbReference type="EMBL" id="EAT38714.1"/>
    </source>
</evidence>
<reference evidence="1" key="2">
    <citation type="journal article" date="2007" name="Science">
        <title>Genome sequence of Aedes aegypti, a major arbovirus vector.</title>
        <authorList>
            <person name="Nene V."/>
            <person name="Wortman J.R."/>
            <person name="Lawson D."/>
            <person name="Haas B."/>
            <person name="Kodira C."/>
            <person name="Tu Z.J."/>
            <person name="Loftus B."/>
            <person name="Xi Z."/>
            <person name="Megy K."/>
            <person name="Grabherr M."/>
            <person name="Ren Q."/>
            <person name="Zdobnov E.M."/>
            <person name="Lobo N.F."/>
            <person name="Campbell K.S."/>
            <person name="Brown S.E."/>
            <person name="Bonaldo M.F."/>
            <person name="Zhu J."/>
            <person name="Sinkins S.P."/>
            <person name="Hogenkamp D.G."/>
            <person name="Amedeo P."/>
            <person name="Arensburger P."/>
            <person name="Atkinson P.W."/>
            <person name="Bidwell S."/>
            <person name="Biedler J."/>
            <person name="Birney E."/>
            <person name="Bruggner R.V."/>
            <person name="Costas J."/>
            <person name="Coy M.R."/>
            <person name="Crabtree J."/>
            <person name="Crawford M."/>
            <person name="Debruyn B."/>
            <person name="Decaprio D."/>
            <person name="Eiglmeier K."/>
            <person name="Eisenstadt E."/>
            <person name="El-Dorry H."/>
            <person name="Gelbart W.M."/>
            <person name="Gomes S.L."/>
            <person name="Hammond M."/>
            <person name="Hannick L.I."/>
            <person name="Hogan J.R."/>
            <person name="Holmes M.H."/>
            <person name="Jaffe D."/>
            <person name="Johnston J.S."/>
            <person name="Kennedy R.C."/>
            <person name="Koo H."/>
            <person name="Kravitz S."/>
            <person name="Kriventseva E.V."/>
            <person name="Kulp D."/>
            <person name="Labutti K."/>
            <person name="Lee E."/>
            <person name="Li S."/>
            <person name="Lovin D.D."/>
            <person name="Mao C."/>
            <person name="Mauceli E."/>
            <person name="Menck C.F."/>
            <person name="Miller J.R."/>
            <person name="Montgomery P."/>
            <person name="Mori A."/>
            <person name="Nascimento A.L."/>
            <person name="Naveira H.F."/>
            <person name="Nusbaum C."/>
            <person name="O'leary S."/>
            <person name="Orvis J."/>
            <person name="Pertea M."/>
            <person name="Quesneville H."/>
            <person name="Reidenbach K.R."/>
            <person name="Rogers Y.H."/>
            <person name="Roth C.W."/>
            <person name="Schneider J.R."/>
            <person name="Schatz M."/>
            <person name="Shumway M."/>
            <person name="Stanke M."/>
            <person name="Stinson E.O."/>
            <person name="Tubio J.M."/>
            <person name="Vanzee J.P."/>
            <person name="Verjovski-Almeida S."/>
            <person name="Werner D."/>
            <person name="White O."/>
            <person name="Wyder S."/>
            <person name="Zeng Q."/>
            <person name="Zhao Q."/>
            <person name="Zhao Y."/>
            <person name="Hill C.A."/>
            <person name="Raikhel A.S."/>
            <person name="Soares M.B."/>
            <person name="Knudson D.L."/>
            <person name="Lee N.H."/>
            <person name="Galagan J."/>
            <person name="Salzberg S.L."/>
            <person name="Paulsen I.T."/>
            <person name="Dimopoulos G."/>
            <person name="Collins F.H."/>
            <person name="Birren B."/>
            <person name="Fraser-Liggett C.M."/>
            <person name="Severson D.W."/>
        </authorList>
    </citation>
    <scope>NUCLEOTIDE SEQUENCE [LARGE SCALE GENOMIC DNA]</scope>
    <source>
        <strain evidence="1">Liverpool</strain>
    </source>
</reference>
<dbReference type="Proteomes" id="UP000682892">
    <property type="component" value="Unassembled WGS sequence"/>
</dbReference>
<dbReference type="AlphaFoldDB" id="Q16VU5"/>
<organism evidence="1 2">
    <name type="scientific">Aedes aegypti</name>
    <name type="common">Yellowfever mosquito</name>
    <name type="synonym">Culex aegypti</name>
    <dbReference type="NCBI Taxonomy" id="7159"/>
    <lineage>
        <taxon>Eukaryota</taxon>
        <taxon>Metazoa</taxon>
        <taxon>Ecdysozoa</taxon>
        <taxon>Arthropoda</taxon>
        <taxon>Hexapoda</taxon>
        <taxon>Insecta</taxon>
        <taxon>Pterygota</taxon>
        <taxon>Neoptera</taxon>
        <taxon>Endopterygota</taxon>
        <taxon>Diptera</taxon>
        <taxon>Nematocera</taxon>
        <taxon>Culicoidea</taxon>
        <taxon>Culicidae</taxon>
        <taxon>Culicinae</taxon>
        <taxon>Aedini</taxon>
        <taxon>Aedes</taxon>
        <taxon>Stegomyia</taxon>
    </lineage>
</organism>
<reference evidence="1" key="1">
    <citation type="submission" date="2005-10" db="EMBL/GenBank/DDBJ databases">
        <authorList>
            <person name="Loftus B.J."/>
            <person name="Nene V.M."/>
            <person name="Hannick L.I."/>
            <person name="Bidwell S."/>
            <person name="Haas B."/>
            <person name="Amedeo P."/>
            <person name="Orvis J."/>
            <person name="Wortman J.R."/>
            <person name="White O.R."/>
            <person name="Salzberg S."/>
            <person name="Shumway M."/>
            <person name="Koo H."/>
            <person name="Zhao Y."/>
            <person name="Holmes M."/>
            <person name="Miller J."/>
            <person name="Schatz M."/>
            <person name="Pop M."/>
            <person name="Pai G."/>
            <person name="Utterback T."/>
            <person name="Rogers Y.-H."/>
            <person name="Kravitz S."/>
            <person name="Fraser C.M."/>
        </authorList>
    </citation>
    <scope>NUCLEOTIDE SEQUENCE</scope>
    <source>
        <strain evidence="1">Liverpool</strain>
    </source>
</reference>
<gene>
    <name evidence="1" type="ORF">AaeL_AAEL009425</name>
</gene>
<accession>Q16VU5</accession>
<name>Q16VU5_AEDAE</name>
<sequence>MHARILRLLLTGGSVVNNLNGMKNILTNGGTSMFRENFINVMDDYHLGVFSGRKKDEQLE</sequence>
<dbReference type="PaxDb" id="7159-AAEL009425-PA"/>
<dbReference type="HOGENOM" id="CLU_2943712_0_0_1"/>
<reference evidence="1" key="3">
    <citation type="submission" date="2012-09" db="EMBL/GenBank/DDBJ databases">
        <authorList>
            <consortium name="VectorBase"/>
        </authorList>
    </citation>
    <scope>NUCLEOTIDE SEQUENCE</scope>
    <source>
        <strain evidence="1">Liverpool</strain>
    </source>
</reference>
<dbReference type="EMBL" id="CH477580">
    <property type="protein sequence ID" value="EAT38714.1"/>
    <property type="molecule type" value="Genomic_DNA"/>
</dbReference>
<evidence type="ECO:0000313" key="2">
    <source>
        <dbReference type="Proteomes" id="UP000682892"/>
    </source>
</evidence>